<dbReference type="Pfam" id="PF16746">
    <property type="entry name" value="BAR_3"/>
    <property type="match status" value="1"/>
</dbReference>
<evidence type="ECO:0000256" key="2">
    <source>
        <dbReference type="ARBA" id="ARBA00022833"/>
    </source>
</evidence>
<dbReference type="EMBL" id="JANTQA010000021">
    <property type="protein sequence ID" value="KAJ3446182.1"/>
    <property type="molecule type" value="Genomic_DNA"/>
</dbReference>
<dbReference type="CDD" id="cd07307">
    <property type="entry name" value="BAR"/>
    <property type="match status" value="1"/>
</dbReference>
<dbReference type="GO" id="GO:0046872">
    <property type="term" value="F:metal ion binding"/>
    <property type="evidence" value="ECO:0007669"/>
    <property type="project" value="UniProtKB-KW"/>
</dbReference>
<keyword evidence="2" id="KW-0862">Zinc</keyword>
<reference evidence="4" key="2">
    <citation type="submission" date="2022-08" db="EMBL/GenBank/DDBJ databases">
        <title>Novel sulphate-reducing endosymbionts in the free-living metamonad Anaeramoeba.</title>
        <authorList>
            <person name="Jerlstrom-Hultqvist J."/>
            <person name="Cepicka I."/>
            <person name="Gallot-Lavallee L."/>
            <person name="Salas-Leiva D."/>
            <person name="Curtis B.A."/>
            <person name="Zahonova K."/>
            <person name="Pipaliya S."/>
            <person name="Dacks J."/>
            <person name="Roger A.J."/>
        </authorList>
    </citation>
    <scope>NUCLEOTIDE SEQUENCE</scope>
    <source>
        <strain evidence="4">Busselton2</strain>
    </source>
</reference>
<dbReference type="InterPro" id="IPR027267">
    <property type="entry name" value="AH/BAR_dom_sf"/>
</dbReference>
<dbReference type="AlphaFoldDB" id="A0AAV8A017"/>
<name>A0AAV8A017_9EUKA</name>
<dbReference type="PANTHER" id="PTHR23180">
    <property type="entry name" value="CENTAURIN/ARF"/>
    <property type="match status" value="1"/>
</dbReference>
<keyword evidence="1" id="KW-0479">Metal-binding</keyword>
<evidence type="ECO:0000313" key="5">
    <source>
        <dbReference type="EMBL" id="KAJ6232496.1"/>
    </source>
</evidence>
<dbReference type="Proteomes" id="UP001150062">
    <property type="component" value="Unassembled WGS sequence"/>
</dbReference>
<organism evidence="4 6">
    <name type="scientific">Anaeramoeba flamelloides</name>
    <dbReference type="NCBI Taxonomy" id="1746091"/>
    <lineage>
        <taxon>Eukaryota</taxon>
        <taxon>Metamonada</taxon>
        <taxon>Anaeramoebidae</taxon>
        <taxon>Anaeramoeba</taxon>
    </lineage>
</organism>
<reference evidence="5" key="1">
    <citation type="submission" date="2022-08" db="EMBL/GenBank/DDBJ databases">
        <title>Novel sulfate-reducing endosymbionts in the free-living metamonad Anaeramoeba.</title>
        <authorList>
            <person name="Jerlstrom-Hultqvist J."/>
            <person name="Cepicka I."/>
            <person name="Gallot-Lavallee L."/>
            <person name="Salas-Leiva D."/>
            <person name="Curtis B.A."/>
            <person name="Zahonova K."/>
            <person name="Pipaliya S."/>
            <person name="Dacks J."/>
            <person name="Roger A.J."/>
        </authorList>
    </citation>
    <scope>NUCLEOTIDE SEQUENCE</scope>
    <source>
        <strain evidence="5">Schooner1</strain>
    </source>
</reference>
<accession>A0AAV8A017</accession>
<dbReference type="InterPro" id="IPR045258">
    <property type="entry name" value="ACAP1/2/3-like"/>
</dbReference>
<evidence type="ECO:0000313" key="7">
    <source>
        <dbReference type="Proteomes" id="UP001150062"/>
    </source>
</evidence>
<protein>
    <submittedName>
        <fullName evidence="4">Centaurin/arf</fullName>
    </submittedName>
</protein>
<dbReference type="InterPro" id="IPR004148">
    <property type="entry name" value="BAR_dom"/>
</dbReference>
<dbReference type="GO" id="GO:0005737">
    <property type="term" value="C:cytoplasm"/>
    <property type="evidence" value="ECO:0007669"/>
    <property type="project" value="InterPro"/>
</dbReference>
<keyword evidence="7" id="KW-1185">Reference proteome</keyword>
<evidence type="ECO:0000259" key="3">
    <source>
        <dbReference type="Pfam" id="PF16746"/>
    </source>
</evidence>
<feature type="domain" description="BAR" evidence="3">
    <location>
        <begin position="28"/>
        <end position="249"/>
    </location>
</feature>
<gene>
    <name evidence="4" type="ORF">M0812_08719</name>
    <name evidence="5" type="ORF">M0813_04712</name>
</gene>
<sequence length="267" mass="31130">MTDYEPEWVTNHKKLLESREKEDEEINEFLEKSEKSAVEFKKFLGNLRKALKSLISSLANVGSTQNKLSETTSEFAEQEKQYEHGLGPAIERLSTDLLTTKDGKKRLVEKYLSKELLPLVESILEETLKTAFKNKKKYDQVKKNYESTNSKYDSLAKKSNLKPIKLFTALKSLQEAQTEYEHARNTCYHSFRLVNQAKKIKLLSSFNGLLEGLGNYFQLGYETMYQEENYINDLVQYHQNKAKTMKETKNQRITEWKQKAISELNLD</sequence>
<dbReference type="Proteomes" id="UP001146793">
    <property type="component" value="Unassembled WGS sequence"/>
</dbReference>
<comment type="caution">
    <text evidence="4">The sequence shown here is derived from an EMBL/GenBank/DDBJ whole genome shotgun (WGS) entry which is preliminary data.</text>
</comment>
<dbReference type="Gene3D" id="1.20.1270.60">
    <property type="entry name" value="Arfaptin homology (AH) domain/BAR domain"/>
    <property type="match status" value="1"/>
</dbReference>
<dbReference type="EMBL" id="JAOAOG010000291">
    <property type="protein sequence ID" value="KAJ6232496.1"/>
    <property type="molecule type" value="Genomic_DNA"/>
</dbReference>
<proteinExistence type="predicted"/>
<evidence type="ECO:0000313" key="6">
    <source>
        <dbReference type="Proteomes" id="UP001146793"/>
    </source>
</evidence>
<evidence type="ECO:0000256" key="1">
    <source>
        <dbReference type="ARBA" id="ARBA00022723"/>
    </source>
</evidence>
<evidence type="ECO:0000313" key="4">
    <source>
        <dbReference type="EMBL" id="KAJ3446182.1"/>
    </source>
</evidence>
<dbReference type="SUPFAM" id="SSF103657">
    <property type="entry name" value="BAR/IMD domain-like"/>
    <property type="match status" value="1"/>
</dbReference>
<dbReference type="GO" id="GO:0005096">
    <property type="term" value="F:GTPase activator activity"/>
    <property type="evidence" value="ECO:0007669"/>
    <property type="project" value="InterPro"/>
</dbReference>
<dbReference type="PANTHER" id="PTHR23180:SF160">
    <property type="entry name" value="ADP-RIBOSYLATION FACTOR GTPASE-ACTIVATING PROTEIN EFFECTOR PROTEIN 1"/>
    <property type="match status" value="1"/>
</dbReference>